<feature type="compositionally biased region" description="Polar residues" evidence="1">
    <location>
        <begin position="15"/>
        <end position="37"/>
    </location>
</feature>
<feature type="compositionally biased region" description="Low complexity" evidence="1">
    <location>
        <begin position="197"/>
        <end position="209"/>
    </location>
</feature>
<evidence type="ECO:0000313" key="2">
    <source>
        <dbReference type="EMBL" id="THU95960.1"/>
    </source>
</evidence>
<name>A0A4S8M209_DENBC</name>
<gene>
    <name evidence="2" type="ORF">K435DRAFT_966195</name>
</gene>
<dbReference type="Proteomes" id="UP000297245">
    <property type="component" value="Unassembled WGS sequence"/>
</dbReference>
<protein>
    <submittedName>
        <fullName evidence="2">Uncharacterized protein</fullName>
    </submittedName>
</protein>
<keyword evidence="3" id="KW-1185">Reference proteome</keyword>
<dbReference type="AlphaFoldDB" id="A0A4S8M209"/>
<accession>A0A4S8M209</accession>
<dbReference type="EMBL" id="ML179188">
    <property type="protein sequence ID" value="THU95960.1"/>
    <property type="molecule type" value="Genomic_DNA"/>
</dbReference>
<organism evidence="2 3">
    <name type="scientific">Dendrothele bispora (strain CBS 962.96)</name>
    <dbReference type="NCBI Taxonomy" id="1314807"/>
    <lineage>
        <taxon>Eukaryota</taxon>
        <taxon>Fungi</taxon>
        <taxon>Dikarya</taxon>
        <taxon>Basidiomycota</taxon>
        <taxon>Agaricomycotina</taxon>
        <taxon>Agaricomycetes</taxon>
        <taxon>Agaricomycetidae</taxon>
        <taxon>Agaricales</taxon>
        <taxon>Agaricales incertae sedis</taxon>
        <taxon>Dendrothele</taxon>
    </lineage>
</organism>
<feature type="region of interest" description="Disordered" evidence="1">
    <location>
        <begin position="15"/>
        <end position="43"/>
    </location>
</feature>
<proteinExistence type="predicted"/>
<feature type="region of interest" description="Disordered" evidence="1">
    <location>
        <begin position="197"/>
        <end position="226"/>
    </location>
</feature>
<sequence>MSTFSRFAPIASDMSSISETQPANSTPIQDAVTSPSKRSPARGEYLTTAERVWSLVNDPYTEGVSPRCVRCRGCHQLQVLDRRQSFYSAFWIKHKIRCGALHVRFKVDKTHPSVVGMPKPPVEVATKLKARRVGDAEKIFLASLLKDKLLPKKNWQKQVHHKTVRCTPEPLRVRASIDLGSGEWDNLYDFVHSEASSSSSSASATSSPSVTTQGLRMVHSTPPSQNHYHVGIPSSANDHCLKPSPPGQVLRARTPLLAPATPKRPSRMGVYDGDRNNRLVVFADFCSSSSRLNLN</sequence>
<evidence type="ECO:0000313" key="3">
    <source>
        <dbReference type="Proteomes" id="UP000297245"/>
    </source>
</evidence>
<reference evidence="2 3" key="1">
    <citation type="journal article" date="2019" name="Nat. Ecol. Evol.">
        <title>Megaphylogeny resolves global patterns of mushroom evolution.</title>
        <authorList>
            <person name="Varga T."/>
            <person name="Krizsan K."/>
            <person name="Foldi C."/>
            <person name="Dima B."/>
            <person name="Sanchez-Garcia M."/>
            <person name="Sanchez-Ramirez S."/>
            <person name="Szollosi G.J."/>
            <person name="Szarkandi J.G."/>
            <person name="Papp V."/>
            <person name="Albert L."/>
            <person name="Andreopoulos W."/>
            <person name="Angelini C."/>
            <person name="Antonin V."/>
            <person name="Barry K.W."/>
            <person name="Bougher N.L."/>
            <person name="Buchanan P."/>
            <person name="Buyck B."/>
            <person name="Bense V."/>
            <person name="Catcheside P."/>
            <person name="Chovatia M."/>
            <person name="Cooper J."/>
            <person name="Damon W."/>
            <person name="Desjardin D."/>
            <person name="Finy P."/>
            <person name="Geml J."/>
            <person name="Haridas S."/>
            <person name="Hughes K."/>
            <person name="Justo A."/>
            <person name="Karasinski D."/>
            <person name="Kautmanova I."/>
            <person name="Kiss B."/>
            <person name="Kocsube S."/>
            <person name="Kotiranta H."/>
            <person name="LaButti K.M."/>
            <person name="Lechner B.E."/>
            <person name="Liimatainen K."/>
            <person name="Lipzen A."/>
            <person name="Lukacs Z."/>
            <person name="Mihaltcheva S."/>
            <person name="Morgado L.N."/>
            <person name="Niskanen T."/>
            <person name="Noordeloos M.E."/>
            <person name="Ohm R.A."/>
            <person name="Ortiz-Santana B."/>
            <person name="Ovrebo C."/>
            <person name="Racz N."/>
            <person name="Riley R."/>
            <person name="Savchenko A."/>
            <person name="Shiryaev A."/>
            <person name="Soop K."/>
            <person name="Spirin V."/>
            <person name="Szebenyi C."/>
            <person name="Tomsovsky M."/>
            <person name="Tulloss R.E."/>
            <person name="Uehling J."/>
            <person name="Grigoriev I.V."/>
            <person name="Vagvolgyi C."/>
            <person name="Papp T."/>
            <person name="Martin F.M."/>
            <person name="Miettinen O."/>
            <person name="Hibbett D.S."/>
            <person name="Nagy L.G."/>
        </authorList>
    </citation>
    <scope>NUCLEOTIDE SEQUENCE [LARGE SCALE GENOMIC DNA]</scope>
    <source>
        <strain evidence="2 3">CBS 962.96</strain>
    </source>
</reference>
<evidence type="ECO:0000256" key="1">
    <source>
        <dbReference type="SAM" id="MobiDB-lite"/>
    </source>
</evidence>